<comment type="caution">
    <text evidence="3">The sequence shown here is derived from an EMBL/GenBank/DDBJ whole genome shotgun (WGS) entry which is preliminary data.</text>
</comment>
<evidence type="ECO:0000256" key="1">
    <source>
        <dbReference type="ARBA" id="ARBA00006901"/>
    </source>
</evidence>
<dbReference type="SUPFAM" id="SSF52047">
    <property type="entry name" value="RNI-like"/>
    <property type="match status" value="1"/>
</dbReference>
<organism evidence="3 4">
    <name type="scientific">Rhamnusium bicolor</name>
    <dbReference type="NCBI Taxonomy" id="1586634"/>
    <lineage>
        <taxon>Eukaryota</taxon>
        <taxon>Metazoa</taxon>
        <taxon>Ecdysozoa</taxon>
        <taxon>Arthropoda</taxon>
        <taxon>Hexapoda</taxon>
        <taxon>Insecta</taxon>
        <taxon>Pterygota</taxon>
        <taxon>Neoptera</taxon>
        <taxon>Endopterygota</taxon>
        <taxon>Coleoptera</taxon>
        <taxon>Polyphaga</taxon>
        <taxon>Cucujiformia</taxon>
        <taxon>Chrysomeloidea</taxon>
        <taxon>Cerambycidae</taxon>
        <taxon>Lepturinae</taxon>
        <taxon>Rhagiini</taxon>
        <taxon>Rhamnusium</taxon>
    </lineage>
</organism>
<comment type="similarity">
    <text evidence="1">Belongs to the ATP synthase subunit s family.</text>
</comment>
<keyword evidence="4" id="KW-1185">Reference proteome</keyword>
<accession>A0AAV8WVL2</accession>
<evidence type="ECO:0000256" key="2">
    <source>
        <dbReference type="ARBA" id="ARBA00076566"/>
    </source>
</evidence>
<dbReference type="InterPro" id="IPR032675">
    <property type="entry name" value="LRR_dom_sf"/>
</dbReference>
<name>A0AAV8WVL2_9CUCU</name>
<protein>
    <recommendedName>
        <fullName evidence="2">ATP synthase subunit s-like protein</fullName>
    </recommendedName>
</protein>
<proteinExistence type="inferred from homology"/>
<gene>
    <name evidence="3" type="ORF">NQ314_017015</name>
</gene>
<dbReference type="FunFam" id="3.80.10.10:FF:000168">
    <property type="entry name" value="Distal membrane arm assembly complex 2"/>
    <property type="match status" value="1"/>
</dbReference>
<evidence type="ECO:0000313" key="4">
    <source>
        <dbReference type="Proteomes" id="UP001162156"/>
    </source>
</evidence>
<dbReference type="Gene3D" id="3.80.10.10">
    <property type="entry name" value="Ribonuclease Inhibitor"/>
    <property type="match status" value="1"/>
</dbReference>
<sequence>MIKFVKCPRIIPQTVLQHCRCNFSKESETNIPKKVQETDENGTAQKKYDPKDVTKDDMKWRTAWHQKEGQYYSMLRTFYKEDNQRSLLQSLQTPIDLSPSTIKKWWAKNKEEQNVVYQSYIPMRNQMLGNELAAAHFIVHRGGSVKFFNEDKWIKANEYKEYNLPRFYEEDKILQGIDCTDMSLVYEGLVNLRDLKQVEWLSLNGCEYIDDWCIDKISHIFSHSLLYLDLRNCSNITVKGLGALYKMRNLKILYLDDFLRSTTYEMTCLLLQEANPELEIKSDPVVFE</sequence>
<dbReference type="EMBL" id="JANEYF010004728">
    <property type="protein sequence ID" value="KAJ8930207.1"/>
    <property type="molecule type" value="Genomic_DNA"/>
</dbReference>
<reference evidence="3" key="1">
    <citation type="journal article" date="2023" name="Insect Mol. Biol.">
        <title>Genome sequencing provides insights into the evolution of gene families encoding plant cell wall-degrading enzymes in longhorned beetles.</title>
        <authorList>
            <person name="Shin N.R."/>
            <person name="Okamura Y."/>
            <person name="Kirsch R."/>
            <person name="Pauchet Y."/>
        </authorList>
    </citation>
    <scope>NUCLEOTIDE SEQUENCE</scope>
    <source>
        <strain evidence="3">RBIC_L_NR</strain>
    </source>
</reference>
<dbReference type="Proteomes" id="UP001162156">
    <property type="component" value="Unassembled WGS sequence"/>
</dbReference>
<dbReference type="AlphaFoldDB" id="A0AAV8WVL2"/>
<evidence type="ECO:0000313" key="3">
    <source>
        <dbReference type="EMBL" id="KAJ8930207.1"/>
    </source>
</evidence>